<dbReference type="InterPro" id="IPR031599">
    <property type="entry name" value="ABC_tran_2"/>
</dbReference>
<proteinExistence type="predicted"/>
<feature type="transmembrane region" description="Helical" evidence="1">
    <location>
        <begin position="471"/>
        <end position="494"/>
    </location>
</feature>
<keyword evidence="1" id="KW-1133">Transmembrane helix</keyword>
<evidence type="ECO:0000313" key="2">
    <source>
        <dbReference type="EMBL" id="SHL99597.1"/>
    </source>
</evidence>
<feature type="transmembrane region" description="Helical" evidence="1">
    <location>
        <begin position="147"/>
        <end position="174"/>
    </location>
</feature>
<name>A0A1M7F7E9_9FIRM</name>
<evidence type="ECO:0000256" key="1">
    <source>
        <dbReference type="SAM" id="Phobius"/>
    </source>
</evidence>
<gene>
    <name evidence="2" type="ORF">SAMN02746066_00438</name>
</gene>
<evidence type="ECO:0000313" key="3">
    <source>
        <dbReference type="Proteomes" id="UP000184038"/>
    </source>
</evidence>
<feature type="transmembrane region" description="Helical" evidence="1">
    <location>
        <begin position="186"/>
        <end position="206"/>
    </location>
</feature>
<feature type="transmembrane region" description="Helical" evidence="1">
    <location>
        <begin position="426"/>
        <end position="450"/>
    </location>
</feature>
<dbReference type="Proteomes" id="UP000184038">
    <property type="component" value="Unassembled WGS sequence"/>
</dbReference>
<feature type="transmembrane region" description="Helical" evidence="1">
    <location>
        <begin position="68"/>
        <end position="86"/>
    </location>
</feature>
<feature type="transmembrane region" description="Helical" evidence="1">
    <location>
        <begin position="316"/>
        <end position="339"/>
    </location>
</feature>
<feature type="transmembrane region" description="Helical" evidence="1">
    <location>
        <begin position="400"/>
        <end position="420"/>
    </location>
</feature>
<dbReference type="Pfam" id="PF16949">
    <property type="entry name" value="ABC_tran_2"/>
    <property type="match status" value="1"/>
</dbReference>
<organism evidence="2 3">
    <name type="scientific">Anaerosporobacter mobilis DSM 15930</name>
    <dbReference type="NCBI Taxonomy" id="1120996"/>
    <lineage>
        <taxon>Bacteria</taxon>
        <taxon>Bacillati</taxon>
        <taxon>Bacillota</taxon>
        <taxon>Clostridia</taxon>
        <taxon>Lachnospirales</taxon>
        <taxon>Lachnospiraceae</taxon>
        <taxon>Anaerosporobacter</taxon>
    </lineage>
</organism>
<feature type="transmembrane region" description="Helical" evidence="1">
    <location>
        <begin position="248"/>
        <end position="269"/>
    </location>
</feature>
<dbReference type="OrthoDB" id="138672at2"/>
<feature type="transmembrane region" description="Helical" evidence="1">
    <location>
        <begin position="359"/>
        <end position="379"/>
    </location>
</feature>
<accession>A0A1M7F7E9</accession>
<dbReference type="AlphaFoldDB" id="A0A1M7F7E9"/>
<dbReference type="STRING" id="1120996.SAMN02746066_00438"/>
<protein>
    <submittedName>
        <fullName evidence="2">ABC-2 type transport system permease protein</fullName>
    </submittedName>
</protein>
<keyword evidence="1" id="KW-0812">Transmembrane</keyword>
<dbReference type="RefSeq" id="WP_073282276.1">
    <property type="nucleotide sequence ID" value="NZ_FRCP01000005.1"/>
</dbReference>
<feature type="transmembrane region" description="Helical" evidence="1">
    <location>
        <begin position="500"/>
        <end position="517"/>
    </location>
</feature>
<feature type="transmembrane region" description="Helical" evidence="1">
    <location>
        <begin position="120"/>
        <end position="141"/>
    </location>
</feature>
<dbReference type="EMBL" id="FRCP01000005">
    <property type="protein sequence ID" value="SHL99597.1"/>
    <property type="molecule type" value="Genomic_DNA"/>
</dbReference>
<feature type="transmembrane region" description="Helical" evidence="1">
    <location>
        <begin position="34"/>
        <end position="56"/>
    </location>
</feature>
<keyword evidence="1" id="KW-0472">Membrane</keyword>
<keyword evidence="3" id="KW-1185">Reference proteome</keyword>
<reference evidence="2 3" key="1">
    <citation type="submission" date="2016-11" db="EMBL/GenBank/DDBJ databases">
        <authorList>
            <person name="Jaros S."/>
            <person name="Januszkiewicz K."/>
            <person name="Wedrychowicz H."/>
        </authorList>
    </citation>
    <scope>NUCLEOTIDE SEQUENCE [LARGE SCALE GENOMIC DNA]</scope>
    <source>
        <strain evidence="2 3">DSM 15930</strain>
    </source>
</reference>
<sequence length="529" mass="58431">MLKQIRKLVGVTLCNTWGINVARYSKDKKKVTNVWMLAISFLILACMGVTYITMLAYGLNQIGLADIIPAYILMITSLVILVFSILKARSILFQMKSYEMLISLPIKPAAIVASRFISMYIGNVVLSLLTVVPSSIVYGIYQRPNSWFYVMMAISVFLLPLIPMTIATAIGALIIAISSRMKHKNLVTIVLSTMLTMAALVASFGMSSKSTNIDTGALAKLSTILTKQIYALYPPARLFSQGIINQDMVSFLAFVLISIGVFLLLVLIVQWKFVEICSAINARATKNNFVMKEMKASSALMAFYKKELRRYFSSSIYVMNTAIGYIMMVVACIAMRVMGVDELEETLQMTGVIHKALPLVMAGMCCLIPTTICSISLEGKQWWIPKSMPVSTKTVLDSKILVNLTIGYPFVFLSAIILFFTIRTSIIGYIMLVLVPIVYILFMSVVGIAINLRMPMFNWESEAVVVKQSGAGFISMLVSLIIIAVPGVLIAVLGNMDSNSIMLITIVVLGLLTLLVYRDNNKKVLSTIQ</sequence>